<dbReference type="Pfam" id="PF02272">
    <property type="entry name" value="DHHA1"/>
    <property type="match status" value="1"/>
</dbReference>
<dbReference type="PANTHER" id="PTHR47618">
    <property type="entry name" value="BIFUNCTIONAL OLIGORIBONUCLEASE AND PAP PHOSPHATASE NRNA"/>
    <property type="match status" value="1"/>
</dbReference>
<feature type="domain" description="DHHA1" evidence="1">
    <location>
        <begin position="7"/>
        <end position="62"/>
    </location>
</feature>
<proteinExistence type="predicted"/>
<comment type="caution">
    <text evidence="2">The sequence shown here is derived from an EMBL/GenBank/DDBJ whole genome shotgun (WGS) entry which is preliminary data.</text>
</comment>
<dbReference type="InterPro" id="IPR038763">
    <property type="entry name" value="DHH_sf"/>
</dbReference>
<dbReference type="SUPFAM" id="SSF64182">
    <property type="entry name" value="DHH phosphoesterases"/>
    <property type="match status" value="1"/>
</dbReference>
<sequence>MLAEKSSAIIISGRSLGAINVQLILEKLGGGGHLAVAGAQLKETTMDEAINRLTKAIHEYLQETGAAKA</sequence>
<dbReference type="PANTHER" id="PTHR47618:SF2">
    <property type="entry name" value="CYCLIC-DI-AMP PHOSPHODIESTERASE GDPP"/>
    <property type="match status" value="1"/>
</dbReference>
<organism evidence="2">
    <name type="scientific">bioreactor metagenome</name>
    <dbReference type="NCBI Taxonomy" id="1076179"/>
    <lineage>
        <taxon>unclassified sequences</taxon>
        <taxon>metagenomes</taxon>
        <taxon>ecological metagenomes</taxon>
    </lineage>
</organism>
<protein>
    <recommendedName>
        <fullName evidence="1">DHHA1 domain-containing protein</fullName>
    </recommendedName>
</protein>
<gene>
    <name evidence="2" type="ORF">SDC9_176834</name>
</gene>
<dbReference type="GO" id="GO:0003676">
    <property type="term" value="F:nucleic acid binding"/>
    <property type="evidence" value="ECO:0007669"/>
    <property type="project" value="InterPro"/>
</dbReference>
<reference evidence="2" key="1">
    <citation type="submission" date="2019-08" db="EMBL/GenBank/DDBJ databases">
        <authorList>
            <person name="Kucharzyk K."/>
            <person name="Murdoch R.W."/>
            <person name="Higgins S."/>
            <person name="Loffler F."/>
        </authorList>
    </citation>
    <scope>NUCLEOTIDE SEQUENCE</scope>
</reference>
<evidence type="ECO:0000313" key="2">
    <source>
        <dbReference type="EMBL" id="MPN29381.1"/>
    </source>
</evidence>
<name>A0A645GR47_9ZZZZ</name>
<dbReference type="AlphaFoldDB" id="A0A645GR47"/>
<dbReference type="EMBL" id="VSSQ01080052">
    <property type="protein sequence ID" value="MPN29381.1"/>
    <property type="molecule type" value="Genomic_DNA"/>
</dbReference>
<dbReference type="InterPro" id="IPR051319">
    <property type="entry name" value="Oligoribo/pAp-PDE_c-di-AMP_PDE"/>
</dbReference>
<accession>A0A645GR47</accession>
<dbReference type="InterPro" id="IPR003156">
    <property type="entry name" value="DHHA1_dom"/>
</dbReference>
<dbReference type="Gene3D" id="3.10.310.30">
    <property type="match status" value="1"/>
</dbReference>
<evidence type="ECO:0000259" key="1">
    <source>
        <dbReference type="Pfam" id="PF02272"/>
    </source>
</evidence>